<evidence type="ECO:0000313" key="1">
    <source>
        <dbReference type="EMBL" id="KAH7833370.1"/>
    </source>
</evidence>
<keyword evidence="2" id="KW-1185">Reference proteome</keyword>
<organism evidence="1 2">
    <name type="scientific">Vaccinium darrowii</name>
    <dbReference type="NCBI Taxonomy" id="229202"/>
    <lineage>
        <taxon>Eukaryota</taxon>
        <taxon>Viridiplantae</taxon>
        <taxon>Streptophyta</taxon>
        <taxon>Embryophyta</taxon>
        <taxon>Tracheophyta</taxon>
        <taxon>Spermatophyta</taxon>
        <taxon>Magnoliopsida</taxon>
        <taxon>eudicotyledons</taxon>
        <taxon>Gunneridae</taxon>
        <taxon>Pentapetalae</taxon>
        <taxon>asterids</taxon>
        <taxon>Ericales</taxon>
        <taxon>Ericaceae</taxon>
        <taxon>Vaccinioideae</taxon>
        <taxon>Vaccinieae</taxon>
        <taxon>Vaccinium</taxon>
    </lineage>
</organism>
<reference evidence="1 2" key="1">
    <citation type="journal article" date="2021" name="Hortic Res">
        <title>High-quality reference genome and annotation aids understanding of berry development for evergreen blueberry (Vaccinium darrowii).</title>
        <authorList>
            <person name="Yu J."/>
            <person name="Hulse-Kemp A.M."/>
            <person name="Babiker E."/>
            <person name="Staton M."/>
        </authorList>
    </citation>
    <scope>NUCLEOTIDE SEQUENCE [LARGE SCALE GENOMIC DNA]</scope>
    <source>
        <strain evidence="2">cv. NJ 8807/NJ 8810</strain>
        <tissue evidence="1">Young leaf</tissue>
    </source>
</reference>
<gene>
    <name evidence="1" type="ORF">Vadar_005624</name>
</gene>
<dbReference type="EMBL" id="CM037152">
    <property type="protein sequence ID" value="KAH7833370.1"/>
    <property type="molecule type" value="Genomic_DNA"/>
</dbReference>
<proteinExistence type="predicted"/>
<sequence>MDSTYETNKYNFPLLEIVGVTSTKSTFSVAFGFMECEKEENYSWMLEKLKNIMDPNNLPLITQKRRFSTQMWKAFNLSWDLLMMSENPKLYNDHLKLMKRDFHTVPEAIEYVEQSWLGPYKERAESTHGKLKSHLGSSQCNFARLWEIIDKLINLQITEIKGTFERNLSCWQHEFRIPLFDHLKGVVLKEAMRMIIKKANEVEILVASNRGCDCSIRCTLGLPCSHEIAPFKRASTIVHHT</sequence>
<name>A0ACB7WYN1_9ERIC</name>
<comment type="caution">
    <text evidence="1">The sequence shown here is derived from an EMBL/GenBank/DDBJ whole genome shotgun (WGS) entry which is preliminary data.</text>
</comment>
<evidence type="ECO:0000313" key="2">
    <source>
        <dbReference type="Proteomes" id="UP000828048"/>
    </source>
</evidence>
<dbReference type="Proteomes" id="UP000828048">
    <property type="component" value="Chromosome 2"/>
</dbReference>
<accession>A0ACB7WYN1</accession>
<protein>
    <submittedName>
        <fullName evidence="1">Uncharacterized protein</fullName>
    </submittedName>
</protein>